<comment type="caution">
    <text evidence="7">The sequence shown here is derived from an EMBL/GenBank/DDBJ whole genome shotgun (WGS) entry which is preliminary data.</text>
</comment>
<dbReference type="RefSeq" id="WP_116236000.1">
    <property type="nucleotide sequence ID" value="NZ_QRDP01000004.1"/>
</dbReference>
<organism evidence="7 8">
    <name type="scientific">Parasphingopyxis lamellibrachiae</name>
    <dbReference type="NCBI Taxonomy" id="680125"/>
    <lineage>
        <taxon>Bacteria</taxon>
        <taxon>Pseudomonadati</taxon>
        <taxon>Pseudomonadota</taxon>
        <taxon>Alphaproteobacteria</taxon>
        <taxon>Sphingomonadales</taxon>
        <taxon>Sphingomonadaceae</taxon>
        <taxon>Parasphingopyxis</taxon>
    </lineage>
</organism>
<keyword evidence="8" id="KW-1185">Reference proteome</keyword>
<dbReference type="EMBL" id="QRDP01000004">
    <property type="protein sequence ID" value="RED16615.1"/>
    <property type="molecule type" value="Genomic_DNA"/>
</dbReference>
<keyword evidence="3 5" id="KW-1133">Transmembrane helix</keyword>
<feature type="transmembrane region" description="Helical" evidence="5">
    <location>
        <begin position="16"/>
        <end position="41"/>
    </location>
</feature>
<dbReference type="OrthoDB" id="7388589at2"/>
<dbReference type="Pfam" id="PF12698">
    <property type="entry name" value="ABC2_membrane_3"/>
    <property type="match status" value="1"/>
</dbReference>
<keyword evidence="4 5" id="KW-0472">Membrane</keyword>
<evidence type="ECO:0000256" key="2">
    <source>
        <dbReference type="ARBA" id="ARBA00022692"/>
    </source>
</evidence>
<proteinExistence type="predicted"/>
<dbReference type="GO" id="GO:0016020">
    <property type="term" value="C:membrane"/>
    <property type="evidence" value="ECO:0007669"/>
    <property type="project" value="UniProtKB-SubCell"/>
</dbReference>
<accession>A0A3D9FFK9</accession>
<evidence type="ECO:0000256" key="1">
    <source>
        <dbReference type="ARBA" id="ARBA00004141"/>
    </source>
</evidence>
<feature type="domain" description="ABC-2 type transporter transmembrane" evidence="6">
    <location>
        <begin position="160"/>
        <end position="369"/>
    </location>
</feature>
<feature type="transmembrane region" description="Helical" evidence="5">
    <location>
        <begin position="183"/>
        <end position="207"/>
    </location>
</feature>
<feature type="transmembrane region" description="Helical" evidence="5">
    <location>
        <begin position="366"/>
        <end position="387"/>
    </location>
</feature>
<evidence type="ECO:0000256" key="3">
    <source>
        <dbReference type="ARBA" id="ARBA00022989"/>
    </source>
</evidence>
<feature type="transmembrane region" description="Helical" evidence="5">
    <location>
        <begin position="276"/>
        <end position="298"/>
    </location>
</feature>
<dbReference type="Proteomes" id="UP000256310">
    <property type="component" value="Unassembled WGS sequence"/>
</dbReference>
<keyword evidence="2 5" id="KW-0812">Transmembrane</keyword>
<evidence type="ECO:0000313" key="7">
    <source>
        <dbReference type="EMBL" id="RED16615.1"/>
    </source>
</evidence>
<dbReference type="InterPro" id="IPR013525">
    <property type="entry name" value="ABC2_TM"/>
</dbReference>
<evidence type="ECO:0000256" key="5">
    <source>
        <dbReference type="SAM" id="Phobius"/>
    </source>
</evidence>
<evidence type="ECO:0000256" key="4">
    <source>
        <dbReference type="ARBA" id="ARBA00023136"/>
    </source>
</evidence>
<reference evidence="7 8" key="1">
    <citation type="submission" date="2018-07" db="EMBL/GenBank/DDBJ databases">
        <title>Genomic Encyclopedia of Type Strains, Phase IV (KMG-IV): sequencing the most valuable type-strain genomes for metagenomic binning, comparative biology and taxonomic classification.</title>
        <authorList>
            <person name="Goeker M."/>
        </authorList>
    </citation>
    <scope>NUCLEOTIDE SEQUENCE [LARGE SCALE GENOMIC DNA]</scope>
    <source>
        <strain evidence="7 8">DSM 26725</strain>
    </source>
</reference>
<gene>
    <name evidence="7" type="ORF">DFR46_1641</name>
</gene>
<name>A0A3D9FFK9_9SPHN</name>
<evidence type="ECO:0000313" key="8">
    <source>
        <dbReference type="Proteomes" id="UP000256310"/>
    </source>
</evidence>
<evidence type="ECO:0000259" key="6">
    <source>
        <dbReference type="Pfam" id="PF12698"/>
    </source>
</evidence>
<protein>
    <submittedName>
        <fullName evidence="7">ABC-2 type transport system permease protein</fullName>
    </submittedName>
</protein>
<dbReference type="GO" id="GO:0140359">
    <property type="term" value="F:ABC-type transporter activity"/>
    <property type="evidence" value="ECO:0007669"/>
    <property type="project" value="InterPro"/>
</dbReference>
<feature type="transmembrane region" description="Helical" evidence="5">
    <location>
        <begin position="228"/>
        <end position="256"/>
    </location>
</feature>
<feature type="transmembrane region" description="Helical" evidence="5">
    <location>
        <begin position="310"/>
        <end position="331"/>
    </location>
</feature>
<comment type="subcellular location">
    <subcellularLocation>
        <location evidence="1">Membrane</location>
        <topology evidence="1">Multi-pass membrane protein</topology>
    </subcellularLocation>
</comment>
<dbReference type="AlphaFoldDB" id="A0A3D9FFK9"/>
<sequence length="411" mass="43455">MSNHLHQAAVIARRDFIATVATPAFLMFLLAPLFMLIFAMVGGTGARMIADSGDDAQRLVVIADADYGTYIEAADERIRATFPLGIAPAELERREPQGGDPEQQARALFTESSIDVSAVLFGFPDTPRIIYGSGARGADYLALLADTAARDRQGGTPPGETVVEIERESYARTSATIGGQQSLGFAALFLLFLLTLLLAGQTVSVLAEEKGNKVIEILAAAVPLEAVFLGKLVGLFGVALLFVAFWGTLAVLAVMALPGSGAALTMLDPAIGFVPFLALAIAYFAMGYLLLGSVFLAVGGQASSMREIQMLSLPITFFQMAMFGLASAAAARPGSSLALFAELFPFSSPFAMVAKGASDPRLWPHLAAIAWQLLWVSITISLGARWFRKGVLKSGPSVFARIGALFRGKLA</sequence>